<dbReference type="InterPro" id="IPR003959">
    <property type="entry name" value="ATPase_AAA_core"/>
</dbReference>
<dbReference type="InterPro" id="IPR027417">
    <property type="entry name" value="P-loop_NTPase"/>
</dbReference>
<sequence>MAMFGEGNSQVQGNTEVLGAYHGFVEALRKMLPETLGFIDISIRPPEVVIITRSGEFLIDASSGGLMTLIDLTWRLHLFSLTCEFFVVTIDEPENHLHPTMQRSLMPQIMNAFPQAQFIIATHSPFMVSSVRDSNVYVLRYAEHGNVALGGEQIMPTQSSRVISERLDTINKAGSASEILREVLGVRATIPQWVEEGLNIVVARYRQQPITQDTLKELRRELAKLGYGELYPDALATLTQGR</sequence>
<dbReference type="PANTHER" id="PTHR32182:SF22">
    <property type="entry name" value="ATP-DEPENDENT ENDONUCLEASE, OLD FAMILY-RELATED"/>
    <property type="match status" value="1"/>
</dbReference>
<dbReference type="AlphaFoldDB" id="A0A512DZG7"/>
<dbReference type="Proteomes" id="UP000321523">
    <property type="component" value="Unassembled WGS sequence"/>
</dbReference>
<proteinExistence type="predicted"/>
<reference evidence="2 3" key="1">
    <citation type="submission" date="2019-07" db="EMBL/GenBank/DDBJ databases">
        <title>Whole genome shotgun sequence of Skermanella aerolata NBRC 106429.</title>
        <authorList>
            <person name="Hosoyama A."/>
            <person name="Uohara A."/>
            <person name="Ohji S."/>
            <person name="Ichikawa N."/>
        </authorList>
    </citation>
    <scope>NUCLEOTIDE SEQUENCE [LARGE SCALE GENOMIC DNA]</scope>
    <source>
        <strain evidence="2 3">NBRC 106429</strain>
    </source>
</reference>
<dbReference type="GO" id="GO:0016887">
    <property type="term" value="F:ATP hydrolysis activity"/>
    <property type="evidence" value="ECO:0007669"/>
    <property type="project" value="InterPro"/>
</dbReference>
<comment type="caution">
    <text evidence="2">The sequence shown here is derived from an EMBL/GenBank/DDBJ whole genome shotgun (WGS) entry which is preliminary data.</text>
</comment>
<evidence type="ECO:0000313" key="3">
    <source>
        <dbReference type="Proteomes" id="UP000321523"/>
    </source>
</evidence>
<dbReference type="SUPFAM" id="SSF52540">
    <property type="entry name" value="P-loop containing nucleoside triphosphate hydrolases"/>
    <property type="match status" value="1"/>
</dbReference>
<dbReference type="GO" id="GO:0005524">
    <property type="term" value="F:ATP binding"/>
    <property type="evidence" value="ECO:0007669"/>
    <property type="project" value="InterPro"/>
</dbReference>
<dbReference type="GO" id="GO:0006302">
    <property type="term" value="P:double-strand break repair"/>
    <property type="evidence" value="ECO:0007669"/>
    <property type="project" value="TreeGrafter"/>
</dbReference>
<evidence type="ECO:0000313" key="2">
    <source>
        <dbReference type="EMBL" id="GEO41883.1"/>
    </source>
</evidence>
<dbReference type="PANTHER" id="PTHR32182">
    <property type="entry name" value="DNA REPLICATION AND REPAIR PROTEIN RECF"/>
    <property type="match status" value="1"/>
</dbReference>
<dbReference type="EMBL" id="BJYZ01000033">
    <property type="protein sequence ID" value="GEO41883.1"/>
    <property type="molecule type" value="Genomic_DNA"/>
</dbReference>
<dbReference type="Pfam" id="PF13304">
    <property type="entry name" value="AAA_21"/>
    <property type="match status" value="1"/>
</dbReference>
<feature type="domain" description="ATPase AAA-type core" evidence="1">
    <location>
        <begin position="87"/>
        <end position="128"/>
    </location>
</feature>
<organism evidence="2 3">
    <name type="scientific">Skermanella aerolata</name>
    <dbReference type="NCBI Taxonomy" id="393310"/>
    <lineage>
        <taxon>Bacteria</taxon>
        <taxon>Pseudomonadati</taxon>
        <taxon>Pseudomonadota</taxon>
        <taxon>Alphaproteobacteria</taxon>
        <taxon>Rhodospirillales</taxon>
        <taxon>Azospirillaceae</taxon>
        <taxon>Skermanella</taxon>
    </lineage>
</organism>
<name>A0A512DZG7_9PROT</name>
<evidence type="ECO:0000259" key="1">
    <source>
        <dbReference type="Pfam" id="PF13304"/>
    </source>
</evidence>
<dbReference type="GO" id="GO:0000731">
    <property type="term" value="P:DNA synthesis involved in DNA repair"/>
    <property type="evidence" value="ECO:0007669"/>
    <property type="project" value="TreeGrafter"/>
</dbReference>
<dbReference type="Gene3D" id="3.40.50.300">
    <property type="entry name" value="P-loop containing nucleotide triphosphate hydrolases"/>
    <property type="match status" value="1"/>
</dbReference>
<keyword evidence="3" id="KW-1185">Reference proteome</keyword>
<protein>
    <recommendedName>
        <fullName evidence="1">ATPase AAA-type core domain-containing protein</fullName>
    </recommendedName>
</protein>
<accession>A0A512DZG7</accession>
<gene>
    <name evidence="2" type="ORF">SAE02_60310</name>
</gene>